<dbReference type="Pfam" id="PF07859">
    <property type="entry name" value="Abhydrolase_3"/>
    <property type="match status" value="1"/>
</dbReference>
<evidence type="ECO:0000256" key="1">
    <source>
        <dbReference type="ARBA" id="ARBA00022801"/>
    </source>
</evidence>
<dbReference type="OrthoDB" id="408631at2759"/>
<dbReference type="Proteomes" id="UP000034680">
    <property type="component" value="Unassembled WGS sequence"/>
</dbReference>
<dbReference type="GO" id="GO:0016787">
    <property type="term" value="F:hydrolase activity"/>
    <property type="evidence" value="ECO:0007669"/>
    <property type="project" value="UniProtKB-KW"/>
</dbReference>
<reference evidence="4 5" key="2">
    <citation type="submission" date="2015-05" db="EMBL/GenBank/DDBJ databases">
        <authorList>
            <person name="Morales-Cruz A."/>
            <person name="Amrine K.C."/>
            <person name="Cantu D."/>
        </authorList>
    </citation>
    <scope>NUCLEOTIDE SEQUENCE [LARGE SCALE GENOMIC DNA]</scope>
    <source>
        <strain evidence="4">DA912</strain>
    </source>
</reference>
<proteinExistence type="predicted"/>
<protein>
    <submittedName>
        <fullName evidence="4">Putative alpha beta hydrolase fold protein</fullName>
    </submittedName>
</protein>
<sequence>MSPKAPSQPYDKEKPRQMPLCFTIHGGGFIMGTPQDNDAWNAKFASRYSSTVVALNYNKAPKMTFPMSIHDVEALILAVLSDSEIAPHIDRSRIAVGGWDAGGNLALTVSQLPAIRPIVNSVFAFYPPCDFTVTHHQKSRLRRYKAGVGGFRARETDYMLSMSPMIDWSYIPHGTDLRNPLLSPFFAEHDMLPRRVMIIGCELDMYAHEAWRTISKLAGREVPAMEQTVGREGQSDHGQMLFDDDRFHFEQTYNDGSSYKWLLVPDTIHNFDQRIGGVVREPDFRADAEHKSDTCLKEIGEWLLGPFHSARTNGASNEHEQNGNTNGTVDAHHQIEQ</sequence>
<reference evidence="4 5" key="1">
    <citation type="submission" date="2015-05" db="EMBL/GenBank/DDBJ databases">
        <title>Distinctive expansion of gene families associated with plant cell wall degradation and secondary metabolism in the genomes of grapevine trunk pathogens.</title>
        <authorList>
            <person name="Lawrence D.P."/>
            <person name="Travadon R."/>
            <person name="Rolshausen P.E."/>
            <person name="Baumgartner K."/>
        </authorList>
    </citation>
    <scope>NUCLEOTIDE SEQUENCE [LARGE SCALE GENOMIC DNA]</scope>
    <source>
        <strain evidence="4">DA912</strain>
    </source>
</reference>
<keyword evidence="1 4" id="KW-0378">Hydrolase</keyword>
<dbReference type="PANTHER" id="PTHR48081:SF8">
    <property type="entry name" value="ALPHA_BETA HYDROLASE FOLD-3 DOMAIN-CONTAINING PROTEIN-RELATED"/>
    <property type="match status" value="1"/>
</dbReference>
<evidence type="ECO:0000259" key="3">
    <source>
        <dbReference type="Pfam" id="PF07859"/>
    </source>
</evidence>
<evidence type="ECO:0000256" key="2">
    <source>
        <dbReference type="SAM" id="MobiDB-lite"/>
    </source>
</evidence>
<dbReference type="EMBL" id="LCUC01000406">
    <property type="protein sequence ID" value="KKY31203.1"/>
    <property type="molecule type" value="Genomic_DNA"/>
</dbReference>
<dbReference type="InterPro" id="IPR013094">
    <property type="entry name" value="AB_hydrolase_3"/>
</dbReference>
<feature type="region of interest" description="Disordered" evidence="2">
    <location>
        <begin position="310"/>
        <end position="337"/>
    </location>
</feature>
<dbReference type="InterPro" id="IPR029058">
    <property type="entry name" value="AB_hydrolase_fold"/>
</dbReference>
<evidence type="ECO:0000313" key="4">
    <source>
        <dbReference type="EMBL" id="KKY31203.1"/>
    </source>
</evidence>
<name>A0A0G2H7J9_9PEZI</name>
<dbReference type="PANTHER" id="PTHR48081">
    <property type="entry name" value="AB HYDROLASE SUPERFAMILY PROTEIN C4A8.06C"/>
    <property type="match status" value="1"/>
</dbReference>
<feature type="compositionally biased region" description="Polar residues" evidence="2">
    <location>
        <begin position="310"/>
        <end position="328"/>
    </location>
</feature>
<dbReference type="Gene3D" id="3.40.50.1820">
    <property type="entry name" value="alpha/beta hydrolase"/>
    <property type="match status" value="1"/>
</dbReference>
<dbReference type="STRING" id="1214573.A0A0G2H7J9"/>
<organism evidence="4 5">
    <name type="scientific">Diaporthe ampelina</name>
    <dbReference type="NCBI Taxonomy" id="1214573"/>
    <lineage>
        <taxon>Eukaryota</taxon>
        <taxon>Fungi</taxon>
        <taxon>Dikarya</taxon>
        <taxon>Ascomycota</taxon>
        <taxon>Pezizomycotina</taxon>
        <taxon>Sordariomycetes</taxon>
        <taxon>Sordariomycetidae</taxon>
        <taxon>Diaporthales</taxon>
        <taxon>Diaporthaceae</taxon>
        <taxon>Diaporthe</taxon>
    </lineage>
</organism>
<evidence type="ECO:0000313" key="5">
    <source>
        <dbReference type="Proteomes" id="UP000034680"/>
    </source>
</evidence>
<gene>
    <name evidence="4" type="ORF">UCDDA912_g08844</name>
</gene>
<dbReference type="SUPFAM" id="SSF53474">
    <property type="entry name" value="alpha/beta-Hydrolases"/>
    <property type="match status" value="1"/>
</dbReference>
<accession>A0A0G2H7J9</accession>
<keyword evidence="5" id="KW-1185">Reference proteome</keyword>
<dbReference type="InterPro" id="IPR050300">
    <property type="entry name" value="GDXG_lipolytic_enzyme"/>
</dbReference>
<feature type="domain" description="Alpha/beta hydrolase fold-3" evidence="3">
    <location>
        <begin position="22"/>
        <end position="224"/>
    </location>
</feature>
<dbReference type="AlphaFoldDB" id="A0A0G2H7J9"/>
<comment type="caution">
    <text evidence="4">The sequence shown here is derived from an EMBL/GenBank/DDBJ whole genome shotgun (WGS) entry which is preliminary data.</text>
</comment>